<reference evidence="2" key="1">
    <citation type="journal article" date="2014" name="Int. J. Syst. Evol. Microbiol.">
        <title>Complete genome sequence of Corynebacterium casei LMG S-19264T (=DSM 44701T), isolated from a smear-ripened cheese.</title>
        <authorList>
            <consortium name="US DOE Joint Genome Institute (JGI-PGF)"/>
            <person name="Walter F."/>
            <person name="Albersmeier A."/>
            <person name="Kalinowski J."/>
            <person name="Ruckert C."/>
        </authorList>
    </citation>
    <scope>NUCLEOTIDE SEQUENCE</scope>
    <source>
        <strain evidence="2">JCM 12289</strain>
    </source>
</reference>
<sequence length="361" mass="41365">MAGRERTNRFAQQINAESFAEWYAEREFAQNIREGRPYFNGPSPVPEPERHAPSNLLQCHRKIAYRQTNAPEEREPPEGIFWSGQLFEEDVVVPYLQDTVAGENTYVRNSMWIDDTLETPGSEELRFKGSTDPVIVDHESEPLLVTEVKTKSSLDGLNEPNRHHRAQVHAYMHGLSEKYDSSVEDAVIIYGGRTSMDVRVFEEPFSAAFWERVLQWAATHTDFRQTETLPPADPEYEWECSFCSFKHRCGKSDRPFSDTGVTGFLPLVDDYPRNQITEYLDAHAESGAKLTPTLAHEHPELAEEFDVYDWHCPLCEYRHAWDAIQWDGDMMNPPVCPECAENSVLGTLSGPNPEAQSRHDR</sequence>
<evidence type="ECO:0000313" key="3">
    <source>
        <dbReference type="EMBL" id="UOO97034.1"/>
    </source>
</evidence>
<keyword evidence="3" id="KW-0614">Plasmid</keyword>
<keyword evidence="4" id="KW-1185">Reference proteome</keyword>
<dbReference type="InterPro" id="IPR011604">
    <property type="entry name" value="PDDEXK-like_dom_sf"/>
</dbReference>
<gene>
    <name evidence="2" type="ORF">GCM10008985_31410</name>
    <name evidence="3" type="ORF">MUK72_16465</name>
</gene>
<name>A0AAV3SJD8_HALDO</name>
<accession>A0AAV3SJD8</accession>
<protein>
    <submittedName>
        <fullName evidence="2">PD-(D/E)XK nuclease family protein</fullName>
    </submittedName>
</protein>
<dbReference type="Gene3D" id="3.90.320.10">
    <property type="match status" value="1"/>
</dbReference>
<feature type="domain" description="PD-(D/E)XK endonuclease-like" evidence="1">
    <location>
        <begin position="91"/>
        <end position="249"/>
    </location>
</feature>
<evidence type="ECO:0000313" key="2">
    <source>
        <dbReference type="EMBL" id="GAA0472329.1"/>
    </source>
</evidence>
<geneLocation type="plasmid" evidence="3 4">
    <name>unnamed2</name>
</geneLocation>
<dbReference type="GeneID" id="71763475"/>
<reference evidence="2" key="3">
    <citation type="submission" date="2023-12" db="EMBL/GenBank/DDBJ databases">
        <authorList>
            <person name="Sun Q."/>
            <person name="Inoue M."/>
        </authorList>
    </citation>
    <scope>NUCLEOTIDE SEQUENCE</scope>
    <source>
        <strain evidence="2">JCM 12289</strain>
    </source>
</reference>
<proteinExistence type="predicted"/>
<dbReference type="InterPro" id="IPR038726">
    <property type="entry name" value="PDDEXK_AddAB-type"/>
</dbReference>
<evidence type="ECO:0000313" key="4">
    <source>
        <dbReference type="Proteomes" id="UP000830542"/>
    </source>
</evidence>
<dbReference type="EMBL" id="BAAADN010000055">
    <property type="protein sequence ID" value="GAA0472329.1"/>
    <property type="molecule type" value="Genomic_DNA"/>
</dbReference>
<dbReference type="Proteomes" id="UP001500962">
    <property type="component" value="Unassembled WGS sequence"/>
</dbReference>
<dbReference type="AlphaFoldDB" id="A0AAV3SJD8"/>
<evidence type="ECO:0000313" key="5">
    <source>
        <dbReference type="Proteomes" id="UP001500962"/>
    </source>
</evidence>
<reference evidence="3" key="2">
    <citation type="submission" date="2022-04" db="EMBL/GenBank/DDBJ databases">
        <title>Sequencing and genomic assembly of Halococcus dombrowskii.</title>
        <authorList>
            <person name="Lim S.W."/>
            <person name="MacLea K.S."/>
        </authorList>
    </citation>
    <scope>NUCLEOTIDE SEQUENCE</scope>
    <source>
        <strain evidence="3">H4</strain>
        <plasmid evidence="3">unnamed2</plasmid>
    </source>
</reference>
<dbReference type="EMBL" id="CP095007">
    <property type="protein sequence ID" value="UOO97034.1"/>
    <property type="molecule type" value="Genomic_DNA"/>
</dbReference>
<evidence type="ECO:0000259" key="1">
    <source>
        <dbReference type="Pfam" id="PF12705"/>
    </source>
</evidence>
<dbReference type="Proteomes" id="UP000830542">
    <property type="component" value="Plasmid unnamed2"/>
</dbReference>
<dbReference type="KEGG" id="hdo:MUK72_16465"/>
<organism evidence="2 5">
    <name type="scientific">Halococcus dombrowskii</name>
    <dbReference type="NCBI Taxonomy" id="179637"/>
    <lineage>
        <taxon>Archaea</taxon>
        <taxon>Methanobacteriati</taxon>
        <taxon>Methanobacteriota</taxon>
        <taxon>Stenosarchaea group</taxon>
        <taxon>Halobacteria</taxon>
        <taxon>Halobacteriales</taxon>
        <taxon>Halococcaceae</taxon>
        <taxon>Halococcus</taxon>
    </lineage>
</organism>
<dbReference type="RefSeq" id="WP_244706301.1">
    <property type="nucleotide sequence ID" value="NZ_BAAADN010000055.1"/>
</dbReference>
<dbReference type="Pfam" id="PF12705">
    <property type="entry name" value="PDDEXK_1"/>
    <property type="match status" value="1"/>
</dbReference>